<evidence type="ECO:0000256" key="6">
    <source>
        <dbReference type="ARBA" id="ARBA00034125"/>
    </source>
</evidence>
<feature type="transmembrane region" description="Helical" evidence="7">
    <location>
        <begin position="146"/>
        <end position="168"/>
    </location>
</feature>
<gene>
    <name evidence="10" type="ORF">QCO44_10700</name>
</gene>
<dbReference type="PANTHER" id="PTHR34390">
    <property type="entry name" value="UPF0442 PROTEIN YJJB-RELATED"/>
    <property type="match status" value="1"/>
</dbReference>
<evidence type="ECO:0000256" key="2">
    <source>
        <dbReference type="ARBA" id="ARBA00022475"/>
    </source>
</evidence>
<evidence type="ECO:0000259" key="8">
    <source>
        <dbReference type="Pfam" id="PF06738"/>
    </source>
</evidence>
<dbReference type="InterPro" id="IPR050539">
    <property type="entry name" value="ThrE_Dicarb/AminoAcid_Exp"/>
</dbReference>
<evidence type="ECO:0000256" key="7">
    <source>
        <dbReference type="SAM" id="Phobius"/>
    </source>
</evidence>
<evidence type="ECO:0000256" key="1">
    <source>
        <dbReference type="ARBA" id="ARBA00004651"/>
    </source>
</evidence>
<keyword evidence="11" id="KW-1185">Reference proteome</keyword>
<dbReference type="Pfam" id="PF06738">
    <property type="entry name" value="ThrE"/>
    <property type="match status" value="1"/>
</dbReference>
<name>A0ABV3X7C5_9FIRM</name>
<feature type="transmembrane region" description="Helical" evidence="7">
    <location>
        <begin position="246"/>
        <end position="266"/>
    </location>
</feature>
<evidence type="ECO:0000313" key="11">
    <source>
        <dbReference type="Proteomes" id="UP001559623"/>
    </source>
</evidence>
<keyword evidence="4 7" id="KW-1133">Transmembrane helix</keyword>
<evidence type="ECO:0000313" key="10">
    <source>
        <dbReference type="EMBL" id="MEX5286091.1"/>
    </source>
</evidence>
<feature type="domain" description="Threonine/serine exporter-like N-terminal" evidence="8">
    <location>
        <begin position="22"/>
        <end position="262"/>
    </location>
</feature>
<feature type="transmembrane region" description="Helical" evidence="7">
    <location>
        <begin position="333"/>
        <end position="351"/>
    </location>
</feature>
<feature type="transmembrane region" description="Helical" evidence="7">
    <location>
        <begin position="180"/>
        <end position="201"/>
    </location>
</feature>
<protein>
    <submittedName>
        <fullName evidence="10">Threonine/serine exporter family protein</fullName>
    </submittedName>
</protein>
<dbReference type="Pfam" id="PF12821">
    <property type="entry name" value="ThrE_2"/>
    <property type="match status" value="1"/>
</dbReference>
<dbReference type="RefSeq" id="WP_368847807.1">
    <property type="nucleotide sequence ID" value="NZ_CP194411.1"/>
</dbReference>
<dbReference type="InterPro" id="IPR024528">
    <property type="entry name" value="ThrE_2"/>
</dbReference>
<comment type="similarity">
    <text evidence="6">Belongs to the ThrE exporter (TC 2.A.79) family.</text>
</comment>
<keyword evidence="5 7" id="KW-0472">Membrane</keyword>
<comment type="caution">
    <text evidence="10">The sequence shown here is derived from an EMBL/GenBank/DDBJ whole genome shotgun (WGS) entry which is preliminary data.</text>
</comment>
<evidence type="ECO:0000259" key="9">
    <source>
        <dbReference type="Pfam" id="PF12821"/>
    </source>
</evidence>
<feature type="transmembrane region" description="Helical" evidence="7">
    <location>
        <begin position="363"/>
        <end position="380"/>
    </location>
</feature>
<feature type="domain" description="Threonine/Serine exporter ThrE" evidence="9">
    <location>
        <begin position="284"/>
        <end position="416"/>
    </location>
</feature>
<sequence length="443" mass="48409">MEPSAEHVFKNPFSQITYKMHLILTVGRLLMENGADSDRTTRYIMRTAAYMGIPAENVSCHIMYTSILLNIKNEERTYTELCKCRKHSVSMSVLAAVSRIIWRAMRDAWSLERFEKELDCIQSRRNPYSNFATAIGSSFACGGSCLLFGGDLIAFFITAVCAFFGFYTRIGCNKRGFNNYAGIAIAAFVATSLAALSQNIVHSTTPMHPIAACALFIVPGVPLINAADDMLNNFIMAGTTRAIHTLLIVGSMAFGTAIALHLGRITDFATISLSPGDIYFYHPLAAAISAGGFSLLFNVPRRVLWAVSVGGAIAVLLRNICMFDFGLSQATGTLIGGGVVGIVALSAIHWFHVPNVVLTTPSAIPLVPGILLYRLLFTFLNINDVSTEILLQALRHGIEAMTIIISIAIGVAIPNIFWSRQIRRNKIAQEKKLLASRFVDQDD</sequence>
<feature type="transmembrane region" description="Helical" evidence="7">
    <location>
        <begin position="207"/>
        <end position="225"/>
    </location>
</feature>
<evidence type="ECO:0000256" key="5">
    <source>
        <dbReference type="ARBA" id="ARBA00023136"/>
    </source>
</evidence>
<keyword evidence="3 7" id="KW-0812">Transmembrane</keyword>
<dbReference type="Proteomes" id="UP001559623">
    <property type="component" value="Unassembled WGS sequence"/>
</dbReference>
<dbReference type="EMBL" id="JARVLH010000007">
    <property type="protein sequence ID" value="MEX5286091.1"/>
    <property type="molecule type" value="Genomic_DNA"/>
</dbReference>
<reference evidence="10 11" key="1">
    <citation type="submission" date="2023-04" db="EMBL/GenBank/DDBJ databases">
        <title>Genome Sequence of Selenomonas sputigena ATCC 33150.</title>
        <authorList>
            <person name="Miller D.P."/>
            <person name="Anvari S."/>
            <person name="Polson S.W."/>
            <person name="Macdonald M."/>
            <person name="Mcdowell J.V."/>
        </authorList>
    </citation>
    <scope>NUCLEOTIDE SEQUENCE [LARGE SCALE GENOMIC DNA]</scope>
    <source>
        <strain evidence="10 11">ATCC 33150</strain>
    </source>
</reference>
<dbReference type="PANTHER" id="PTHR34390:SF2">
    <property type="entry name" value="SUCCINATE TRANSPORTER SUBUNIT YJJP-RELATED"/>
    <property type="match status" value="1"/>
</dbReference>
<proteinExistence type="inferred from homology"/>
<feature type="transmembrane region" description="Helical" evidence="7">
    <location>
        <begin position="304"/>
        <end position="327"/>
    </location>
</feature>
<evidence type="ECO:0000256" key="4">
    <source>
        <dbReference type="ARBA" id="ARBA00022989"/>
    </source>
</evidence>
<keyword evidence="2" id="KW-1003">Cell membrane</keyword>
<feature type="transmembrane region" description="Helical" evidence="7">
    <location>
        <begin position="278"/>
        <end position="297"/>
    </location>
</feature>
<evidence type="ECO:0000256" key="3">
    <source>
        <dbReference type="ARBA" id="ARBA00022692"/>
    </source>
</evidence>
<dbReference type="InterPro" id="IPR010619">
    <property type="entry name" value="ThrE-like_N"/>
</dbReference>
<organism evidence="10 11">
    <name type="scientific">Selenomonas sputigena</name>
    <dbReference type="NCBI Taxonomy" id="69823"/>
    <lineage>
        <taxon>Bacteria</taxon>
        <taxon>Bacillati</taxon>
        <taxon>Bacillota</taxon>
        <taxon>Negativicutes</taxon>
        <taxon>Selenomonadales</taxon>
        <taxon>Selenomonadaceae</taxon>
        <taxon>Selenomonas</taxon>
    </lineage>
</organism>
<comment type="subcellular location">
    <subcellularLocation>
        <location evidence="1">Cell membrane</location>
        <topology evidence="1">Multi-pass membrane protein</topology>
    </subcellularLocation>
</comment>
<accession>A0ABV3X7C5</accession>
<feature type="transmembrane region" description="Helical" evidence="7">
    <location>
        <begin position="400"/>
        <end position="418"/>
    </location>
</feature>